<dbReference type="CDD" id="cd12169">
    <property type="entry name" value="PGDH_like_1"/>
    <property type="match status" value="1"/>
</dbReference>
<comment type="caution">
    <text evidence="7">The sequence shown here is derived from an EMBL/GenBank/DDBJ whole genome shotgun (WGS) entry which is preliminary data.</text>
</comment>
<comment type="similarity">
    <text evidence="1 4">Belongs to the D-isomer specific 2-hydroxyacid dehydrogenase family.</text>
</comment>
<proteinExistence type="inferred from homology"/>
<evidence type="ECO:0000259" key="6">
    <source>
        <dbReference type="Pfam" id="PF02826"/>
    </source>
</evidence>
<evidence type="ECO:0000256" key="1">
    <source>
        <dbReference type="ARBA" id="ARBA00005854"/>
    </source>
</evidence>
<gene>
    <name evidence="7" type="ORF">ACFOSU_04070</name>
</gene>
<evidence type="ECO:0000313" key="7">
    <source>
        <dbReference type="EMBL" id="MFC3103060.1"/>
    </source>
</evidence>
<evidence type="ECO:0000256" key="3">
    <source>
        <dbReference type="ARBA" id="ARBA00023027"/>
    </source>
</evidence>
<evidence type="ECO:0000313" key="8">
    <source>
        <dbReference type="Proteomes" id="UP001595462"/>
    </source>
</evidence>
<dbReference type="PANTHER" id="PTHR42789">
    <property type="entry name" value="D-ISOMER SPECIFIC 2-HYDROXYACID DEHYDROGENASE FAMILY PROTEIN (AFU_ORTHOLOGUE AFUA_6G10090)"/>
    <property type="match status" value="1"/>
</dbReference>
<evidence type="ECO:0000259" key="5">
    <source>
        <dbReference type="Pfam" id="PF00389"/>
    </source>
</evidence>
<dbReference type="PANTHER" id="PTHR42789:SF1">
    <property type="entry name" value="D-ISOMER SPECIFIC 2-HYDROXYACID DEHYDROGENASE FAMILY PROTEIN (AFU_ORTHOLOGUE AFUA_6G10090)"/>
    <property type="match status" value="1"/>
</dbReference>
<dbReference type="InterPro" id="IPR050857">
    <property type="entry name" value="D-2-hydroxyacid_DH"/>
</dbReference>
<protein>
    <submittedName>
        <fullName evidence="7">D-2-hydroxyacid dehydrogenase family protein</fullName>
    </submittedName>
</protein>
<accession>A0ABV7EML2</accession>
<keyword evidence="2 4" id="KW-0560">Oxidoreductase</keyword>
<evidence type="ECO:0000256" key="4">
    <source>
        <dbReference type="RuleBase" id="RU003719"/>
    </source>
</evidence>
<dbReference type="EMBL" id="JBHRSS010000003">
    <property type="protein sequence ID" value="MFC3103060.1"/>
    <property type="molecule type" value="Genomic_DNA"/>
</dbReference>
<dbReference type="Pfam" id="PF00389">
    <property type="entry name" value="2-Hacid_dh"/>
    <property type="match status" value="1"/>
</dbReference>
<name>A0ABV7EML2_9GAMM</name>
<sequence>MRIALLDDYQDVARELAPWERLPADAQMEVFHDHVADEDALVERLLPFDVLGVMRERTPLPRSLIERLPNLRLIVTTGKSNAAIDVAAAREQGICVCGTESLGYATAEHTMGLMLALARNLVTEANSVAAGGWQVGLGRDLRGATLGLAGLGRLGAEVAQLGHAFGMRVIAWSENLSADQAAAQQVEAVSKQTLLRQADYLSIHLRLSKRTRGLFGAPEFALMQPQACLINTSRAPIIDTDALLQALDAGRPAAAALDVFETEPLPADSPLRDHPKLLLTPHIGYVTRPTYEVFYEGTLEAILAFAAGAPIHELKA</sequence>
<keyword evidence="3" id="KW-0520">NAD</keyword>
<dbReference type="Proteomes" id="UP001595462">
    <property type="component" value="Unassembled WGS sequence"/>
</dbReference>
<evidence type="ECO:0000256" key="2">
    <source>
        <dbReference type="ARBA" id="ARBA00023002"/>
    </source>
</evidence>
<dbReference type="SUPFAM" id="SSF52283">
    <property type="entry name" value="Formate/glycerate dehydrogenase catalytic domain-like"/>
    <property type="match status" value="1"/>
</dbReference>
<feature type="domain" description="D-isomer specific 2-hydroxyacid dehydrogenase catalytic" evidence="5">
    <location>
        <begin position="27"/>
        <end position="310"/>
    </location>
</feature>
<dbReference type="RefSeq" id="WP_380686719.1">
    <property type="nucleotide sequence ID" value="NZ_JBHRSS010000003.1"/>
</dbReference>
<dbReference type="InterPro" id="IPR006139">
    <property type="entry name" value="D-isomer_2_OHA_DH_cat_dom"/>
</dbReference>
<organism evidence="7 8">
    <name type="scientific">Salinisphaera aquimarina</name>
    <dbReference type="NCBI Taxonomy" id="2094031"/>
    <lineage>
        <taxon>Bacteria</taxon>
        <taxon>Pseudomonadati</taxon>
        <taxon>Pseudomonadota</taxon>
        <taxon>Gammaproteobacteria</taxon>
        <taxon>Salinisphaerales</taxon>
        <taxon>Salinisphaeraceae</taxon>
        <taxon>Salinisphaera</taxon>
    </lineage>
</organism>
<dbReference type="SUPFAM" id="SSF51735">
    <property type="entry name" value="NAD(P)-binding Rossmann-fold domains"/>
    <property type="match status" value="1"/>
</dbReference>
<dbReference type="Gene3D" id="3.40.50.720">
    <property type="entry name" value="NAD(P)-binding Rossmann-like Domain"/>
    <property type="match status" value="2"/>
</dbReference>
<feature type="domain" description="D-isomer specific 2-hydroxyacid dehydrogenase NAD-binding" evidence="6">
    <location>
        <begin position="111"/>
        <end position="284"/>
    </location>
</feature>
<dbReference type="Pfam" id="PF02826">
    <property type="entry name" value="2-Hacid_dh_C"/>
    <property type="match status" value="1"/>
</dbReference>
<dbReference type="InterPro" id="IPR036291">
    <property type="entry name" value="NAD(P)-bd_dom_sf"/>
</dbReference>
<dbReference type="InterPro" id="IPR006140">
    <property type="entry name" value="D-isomer_DH_NAD-bd"/>
</dbReference>
<keyword evidence="8" id="KW-1185">Reference proteome</keyword>
<reference evidence="8" key="1">
    <citation type="journal article" date="2019" name="Int. J. Syst. Evol. Microbiol.">
        <title>The Global Catalogue of Microorganisms (GCM) 10K type strain sequencing project: providing services to taxonomists for standard genome sequencing and annotation.</title>
        <authorList>
            <consortium name="The Broad Institute Genomics Platform"/>
            <consortium name="The Broad Institute Genome Sequencing Center for Infectious Disease"/>
            <person name="Wu L."/>
            <person name="Ma J."/>
        </authorList>
    </citation>
    <scope>NUCLEOTIDE SEQUENCE [LARGE SCALE GENOMIC DNA]</scope>
    <source>
        <strain evidence="8">KCTC 52640</strain>
    </source>
</reference>